<keyword evidence="1" id="KW-0812">Transmembrane</keyword>
<evidence type="ECO:0000313" key="3">
    <source>
        <dbReference type="Proteomes" id="UP001242368"/>
    </source>
</evidence>
<name>A0ABT8CV77_9FLAO</name>
<protein>
    <recommendedName>
        <fullName evidence="4">Anti-sigma factor</fullName>
    </recommendedName>
</protein>
<evidence type="ECO:0000313" key="2">
    <source>
        <dbReference type="EMBL" id="MDN3708407.1"/>
    </source>
</evidence>
<reference evidence="3" key="1">
    <citation type="journal article" date="2019" name="Int. J. Syst. Evol. Microbiol.">
        <title>The Global Catalogue of Microorganisms (GCM) 10K type strain sequencing project: providing services to taxonomists for standard genome sequencing and annotation.</title>
        <authorList>
            <consortium name="The Broad Institute Genomics Platform"/>
            <consortium name="The Broad Institute Genome Sequencing Center for Infectious Disease"/>
            <person name="Wu L."/>
            <person name="Ma J."/>
        </authorList>
    </citation>
    <scope>NUCLEOTIDE SEQUENCE [LARGE SCALE GENOMIC DNA]</scope>
    <source>
        <strain evidence="3">CECT 7184</strain>
    </source>
</reference>
<accession>A0ABT8CV77</accession>
<proteinExistence type="predicted"/>
<keyword evidence="3" id="KW-1185">Reference proteome</keyword>
<keyword evidence="1" id="KW-1133">Transmembrane helix</keyword>
<gene>
    <name evidence="2" type="ORF">QW060_15000</name>
</gene>
<dbReference type="Proteomes" id="UP001242368">
    <property type="component" value="Unassembled WGS sequence"/>
</dbReference>
<evidence type="ECO:0000256" key="1">
    <source>
        <dbReference type="SAM" id="Phobius"/>
    </source>
</evidence>
<feature type="transmembrane region" description="Helical" evidence="1">
    <location>
        <begin position="46"/>
        <end position="64"/>
    </location>
</feature>
<comment type="caution">
    <text evidence="2">The sequence shown here is derived from an EMBL/GenBank/DDBJ whole genome shotgun (WGS) entry which is preliminary data.</text>
</comment>
<keyword evidence="1" id="KW-0472">Membrane</keyword>
<organism evidence="2 3">
    <name type="scientific">Paenimyroides ceti</name>
    <dbReference type="NCBI Taxonomy" id="395087"/>
    <lineage>
        <taxon>Bacteria</taxon>
        <taxon>Pseudomonadati</taxon>
        <taxon>Bacteroidota</taxon>
        <taxon>Flavobacteriia</taxon>
        <taxon>Flavobacteriales</taxon>
        <taxon>Flavobacteriaceae</taxon>
        <taxon>Paenimyroides</taxon>
    </lineage>
</organism>
<sequence>MEHFEKDLKEKFLKREIAPSEKTRSRFEMLLDNTDKKHRFANSKKIVMAVASVFLLGGLLMYWFSTVVKDQMAEPNKTEQQLVKHSDTKVEEKKNLVAEKSQESSHKNNKKSFIKTTPATVSEIIEKEPTEQEEIPQLVQSVQEITTQEAVFHSQQEEIISQRIKVSPQKLLNVIEYEKQIEYLAANSKSMQQIFRELRVKMVNINIEKKNSDAKE</sequence>
<evidence type="ECO:0008006" key="4">
    <source>
        <dbReference type="Google" id="ProtNLM"/>
    </source>
</evidence>
<dbReference type="EMBL" id="JAUFQU010000001">
    <property type="protein sequence ID" value="MDN3708407.1"/>
    <property type="molecule type" value="Genomic_DNA"/>
</dbReference>
<dbReference type="RefSeq" id="WP_290364273.1">
    <property type="nucleotide sequence ID" value="NZ_JAUFQU010000001.1"/>
</dbReference>